<name>A0A2T0VXK3_9LACT</name>
<reference evidence="2 3" key="1">
    <citation type="submission" date="2018-03" db="EMBL/GenBank/DDBJ databases">
        <title>Genomic Encyclopedia of Archaeal and Bacterial Type Strains, Phase II (KMG-II): from individual species to whole genera.</title>
        <authorList>
            <person name="Goeker M."/>
        </authorList>
    </citation>
    <scope>NUCLEOTIDE SEQUENCE [LARGE SCALE GENOMIC DNA]</scope>
    <source>
        <strain evidence="2 3">DSM 13175</strain>
    </source>
</reference>
<sequence>MGQYYNTTLKSVYTNLDLEKFSIQKKEQLSKAIDYYGNDLSLEKIQRIASEEQVNKFNTHEQRIGLTYLYKFDNNLFSEDDLNEIQNDYQLKEIYDVVSDKSMREYFLNEVSKNGEGLLDNKFMFADGNSHTNQINLGFLMQNINLYEDIMRAQMENLRNENEDKNQKRKQKKGKNKNVKQNRGMN</sequence>
<keyword evidence="3" id="KW-1185">Reference proteome</keyword>
<organism evidence="2 3">
    <name type="scientific">Alkalibacterium olivapovliticus</name>
    <dbReference type="NCBI Taxonomy" id="99907"/>
    <lineage>
        <taxon>Bacteria</taxon>
        <taxon>Bacillati</taxon>
        <taxon>Bacillota</taxon>
        <taxon>Bacilli</taxon>
        <taxon>Lactobacillales</taxon>
        <taxon>Carnobacteriaceae</taxon>
        <taxon>Alkalibacterium</taxon>
    </lineage>
</organism>
<evidence type="ECO:0000256" key="1">
    <source>
        <dbReference type="SAM" id="MobiDB-lite"/>
    </source>
</evidence>
<evidence type="ECO:0000313" key="3">
    <source>
        <dbReference type="Proteomes" id="UP000238205"/>
    </source>
</evidence>
<dbReference type="EMBL" id="PVTO01000030">
    <property type="protein sequence ID" value="PRY76803.1"/>
    <property type="molecule type" value="Genomic_DNA"/>
</dbReference>
<accession>A0A2T0VXK3</accession>
<feature type="region of interest" description="Disordered" evidence="1">
    <location>
        <begin position="159"/>
        <end position="186"/>
    </location>
</feature>
<dbReference type="AlphaFoldDB" id="A0A2T0VXK3"/>
<feature type="compositionally biased region" description="Basic residues" evidence="1">
    <location>
        <begin position="167"/>
        <end position="180"/>
    </location>
</feature>
<protein>
    <submittedName>
        <fullName evidence="2">Uncharacterized protein</fullName>
    </submittedName>
</protein>
<evidence type="ECO:0000313" key="2">
    <source>
        <dbReference type="EMBL" id="PRY76803.1"/>
    </source>
</evidence>
<dbReference type="Proteomes" id="UP000238205">
    <property type="component" value="Unassembled WGS sequence"/>
</dbReference>
<gene>
    <name evidence="2" type="ORF">CLV38_1308</name>
</gene>
<proteinExistence type="predicted"/>
<comment type="caution">
    <text evidence="2">The sequence shown here is derived from an EMBL/GenBank/DDBJ whole genome shotgun (WGS) entry which is preliminary data.</text>
</comment>